<dbReference type="Gene3D" id="3.40.190.10">
    <property type="entry name" value="Periplasmic binding protein-like II"/>
    <property type="match status" value="1"/>
</dbReference>
<evidence type="ECO:0000256" key="1">
    <source>
        <dbReference type="ARBA" id="ARBA00005695"/>
    </source>
</evidence>
<evidence type="ECO:0000256" key="4">
    <source>
        <dbReference type="SAM" id="Phobius"/>
    </source>
</evidence>
<dbReference type="NCBIfam" id="TIGR01409">
    <property type="entry name" value="TAT_signal_seq"/>
    <property type="match status" value="1"/>
</dbReference>
<accession>A0A382N3T3</accession>
<dbReference type="AlphaFoldDB" id="A0A382N3T3"/>
<dbReference type="InterPro" id="IPR023765">
    <property type="entry name" value="SBP_5_CS"/>
</dbReference>
<feature type="domain" description="Solute-binding protein family 5" evidence="5">
    <location>
        <begin position="98"/>
        <end position="226"/>
    </location>
</feature>
<gene>
    <name evidence="6" type="ORF">METZ01_LOCUS307276</name>
</gene>
<reference evidence="6" key="1">
    <citation type="submission" date="2018-05" db="EMBL/GenBank/DDBJ databases">
        <authorList>
            <person name="Lanie J.A."/>
            <person name="Ng W.-L."/>
            <person name="Kazmierczak K.M."/>
            <person name="Andrzejewski T.M."/>
            <person name="Davidsen T.M."/>
            <person name="Wayne K.J."/>
            <person name="Tettelin H."/>
            <person name="Glass J.I."/>
            <person name="Rusch D."/>
            <person name="Podicherti R."/>
            <person name="Tsui H.-C.T."/>
            <person name="Winkler M.E."/>
        </authorList>
    </citation>
    <scope>NUCLEOTIDE SEQUENCE</scope>
</reference>
<dbReference type="PROSITE" id="PS51318">
    <property type="entry name" value="TAT"/>
    <property type="match status" value="1"/>
</dbReference>
<evidence type="ECO:0000313" key="6">
    <source>
        <dbReference type="EMBL" id="SVC54422.1"/>
    </source>
</evidence>
<dbReference type="PROSITE" id="PS01040">
    <property type="entry name" value="SBP_BACTERIAL_5"/>
    <property type="match status" value="1"/>
</dbReference>
<dbReference type="EMBL" id="UINC01097043">
    <property type="protein sequence ID" value="SVC54422.1"/>
    <property type="molecule type" value="Genomic_DNA"/>
</dbReference>
<dbReference type="InterPro" id="IPR006311">
    <property type="entry name" value="TAT_signal"/>
</dbReference>
<dbReference type="PANTHER" id="PTHR30290:SF9">
    <property type="entry name" value="OLIGOPEPTIDE-BINDING PROTEIN APPA"/>
    <property type="match status" value="1"/>
</dbReference>
<evidence type="ECO:0000256" key="2">
    <source>
        <dbReference type="ARBA" id="ARBA00022448"/>
    </source>
</evidence>
<evidence type="ECO:0000256" key="3">
    <source>
        <dbReference type="ARBA" id="ARBA00022729"/>
    </source>
</evidence>
<dbReference type="PANTHER" id="PTHR30290">
    <property type="entry name" value="PERIPLASMIC BINDING COMPONENT OF ABC TRANSPORTER"/>
    <property type="match status" value="1"/>
</dbReference>
<protein>
    <recommendedName>
        <fullName evidence="5">Solute-binding protein family 5 domain-containing protein</fullName>
    </recommendedName>
</protein>
<dbReference type="GO" id="GO:1904680">
    <property type="term" value="F:peptide transmembrane transporter activity"/>
    <property type="evidence" value="ECO:0007669"/>
    <property type="project" value="TreeGrafter"/>
</dbReference>
<dbReference type="GO" id="GO:0015833">
    <property type="term" value="P:peptide transport"/>
    <property type="evidence" value="ECO:0007669"/>
    <property type="project" value="TreeGrafter"/>
</dbReference>
<feature type="non-terminal residue" evidence="6">
    <location>
        <position position="226"/>
    </location>
</feature>
<keyword evidence="3" id="KW-0732">Signal</keyword>
<proteinExistence type="inferred from homology"/>
<keyword evidence="4" id="KW-0472">Membrane</keyword>
<keyword evidence="4" id="KW-0812">Transmembrane</keyword>
<evidence type="ECO:0000259" key="5">
    <source>
        <dbReference type="Pfam" id="PF00496"/>
    </source>
</evidence>
<comment type="similarity">
    <text evidence="1">Belongs to the bacterial solute-binding protein 5 family.</text>
</comment>
<dbReference type="SUPFAM" id="SSF53850">
    <property type="entry name" value="Periplasmic binding protein-like II"/>
    <property type="match status" value="1"/>
</dbReference>
<organism evidence="6">
    <name type="scientific">marine metagenome</name>
    <dbReference type="NCBI Taxonomy" id="408172"/>
    <lineage>
        <taxon>unclassified sequences</taxon>
        <taxon>metagenomes</taxon>
        <taxon>ecological metagenomes</taxon>
    </lineage>
</organism>
<name>A0A382N3T3_9ZZZZ</name>
<dbReference type="InterPro" id="IPR039424">
    <property type="entry name" value="SBP_5"/>
</dbReference>
<dbReference type="Pfam" id="PF00496">
    <property type="entry name" value="SBP_bac_5"/>
    <property type="match status" value="1"/>
</dbReference>
<keyword evidence="4" id="KW-1133">Transmembrane helix</keyword>
<keyword evidence="2" id="KW-0813">Transport</keyword>
<feature type="transmembrane region" description="Helical" evidence="4">
    <location>
        <begin position="21"/>
        <end position="40"/>
    </location>
</feature>
<sequence>MKEVKQLQQKYKDGEISRRDFVKAVGALGISATAAGGLLTSAQALAATPRKGGTARYANNMHGPDDQMDPIVFTSGIDYTRGICTYNGLIQILDDMSLHPELAEEWSSNANATAFTFKIRKGVKFHDGSRLTADDVVWSMSRHLGKDSPSVAKSFFANVIDWVKVDSYTVKAYLSSPDSDLPIKLGEKQCKIVKKDTVDFTKGNGTGPFRLESFEPGVKSLHVRNE</sequence>
<dbReference type="InterPro" id="IPR000914">
    <property type="entry name" value="SBP_5_dom"/>
</dbReference>
<dbReference type="InterPro" id="IPR019546">
    <property type="entry name" value="TAT_signal_bac_arc"/>
</dbReference>